<sequence>MYLLDTNICIYIINNRPERVREKLKSIDHRIIYLSTISFGELQYGAYKSSKPEESKHALLDFVKPFTFVDFTTEDAEAFGAIRAYLERKGNVIGAYDMQIAAQAMTRNFIYTKLLYILPIIC</sequence>
<dbReference type="SUPFAM" id="SSF88723">
    <property type="entry name" value="PIN domain-like"/>
    <property type="match status" value="1"/>
</dbReference>
<evidence type="ECO:0000256" key="5">
    <source>
        <dbReference type="ARBA" id="ARBA00022801"/>
    </source>
</evidence>
<gene>
    <name evidence="10" type="ORF">HMPREF9195_00004</name>
    <name evidence="9" type="ORF">HMPREF9195_02390</name>
</gene>
<evidence type="ECO:0000256" key="6">
    <source>
        <dbReference type="ARBA" id="ARBA00022842"/>
    </source>
</evidence>
<keyword evidence="4" id="KW-0479">Metal-binding</keyword>
<evidence type="ECO:0000313" key="11">
    <source>
        <dbReference type="Proteomes" id="UP000014634"/>
    </source>
</evidence>
<dbReference type="EMBL" id="ATFE01000019">
    <property type="protein sequence ID" value="EPF27638.1"/>
    <property type="molecule type" value="Genomic_DNA"/>
</dbReference>
<keyword evidence="6" id="KW-0460">Magnesium</keyword>
<evidence type="ECO:0000256" key="1">
    <source>
        <dbReference type="ARBA" id="ARBA00001946"/>
    </source>
</evidence>
<dbReference type="AlphaFoldDB" id="A0AA87NT38"/>
<protein>
    <recommendedName>
        <fullName evidence="8">PIN domain-containing protein</fullName>
    </recommendedName>
</protein>
<keyword evidence="3" id="KW-0540">Nuclease</keyword>
<organism evidence="10 11">
    <name type="scientific">Treponema medium ATCC 700293</name>
    <dbReference type="NCBI Taxonomy" id="1125700"/>
    <lineage>
        <taxon>Bacteria</taxon>
        <taxon>Pseudomonadati</taxon>
        <taxon>Spirochaetota</taxon>
        <taxon>Spirochaetia</taxon>
        <taxon>Spirochaetales</taxon>
        <taxon>Treponemataceae</taxon>
        <taxon>Treponema</taxon>
    </lineage>
</organism>
<evidence type="ECO:0000313" key="10">
    <source>
        <dbReference type="EMBL" id="EPF29993.1"/>
    </source>
</evidence>
<dbReference type="Proteomes" id="UP000014634">
    <property type="component" value="Unassembled WGS sequence"/>
</dbReference>
<dbReference type="PANTHER" id="PTHR33653:SF1">
    <property type="entry name" value="RIBONUCLEASE VAPC2"/>
    <property type="match status" value="1"/>
</dbReference>
<feature type="domain" description="PIN" evidence="8">
    <location>
        <begin position="2"/>
        <end position="109"/>
    </location>
</feature>
<proteinExistence type="inferred from homology"/>
<reference evidence="10 11" key="1">
    <citation type="submission" date="2013-04" db="EMBL/GenBank/DDBJ databases">
        <title>The Genome Sequence of Treponema medium ATCC 700293.</title>
        <authorList>
            <consortium name="The Broad Institute Genomics Platform"/>
            <person name="Earl A."/>
            <person name="Ward D."/>
            <person name="Feldgarden M."/>
            <person name="Gevers D."/>
            <person name="Leonetti C."/>
            <person name="Blanton J.M."/>
            <person name="Dewhirst F.E."/>
            <person name="Izard J."/>
            <person name="Walker B."/>
            <person name="Young S."/>
            <person name="Zeng Q."/>
            <person name="Gargeya S."/>
            <person name="Fitzgerald M."/>
            <person name="Haas B."/>
            <person name="Abouelleil A."/>
            <person name="Allen A.W."/>
            <person name="Alvarado L."/>
            <person name="Arachchi H.M."/>
            <person name="Berlin A.M."/>
            <person name="Chapman S.B."/>
            <person name="Gainer-Dewar J."/>
            <person name="Goldberg J."/>
            <person name="Griggs A."/>
            <person name="Gujja S."/>
            <person name="Hansen M."/>
            <person name="Howarth C."/>
            <person name="Imamovic A."/>
            <person name="Ireland A."/>
            <person name="Larimer J."/>
            <person name="McCowan C."/>
            <person name="Murphy C."/>
            <person name="Pearson M."/>
            <person name="Poon T.W."/>
            <person name="Priest M."/>
            <person name="Roberts A."/>
            <person name="Saif S."/>
            <person name="Shea T."/>
            <person name="Sisk P."/>
            <person name="Sykes S."/>
            <person name="Wortman J."/>
            <person name="Nusbaum C."/>
            <person name="Birren B."/>
        </authorList>
    </citation>
    <scope>NUCLEOTIDE SEQUENCE [LARGE SCALE GENOMIC DNA]</scope>
    <source>
        <strain evidence="10 11">ATCC 700293</strain>
    </source>
</reference>
<keyword evidence="2" id="KW-1277">Toxin-antitoxin system</keyword>
<dbReference type="Gene3D" id="3.40.50.1010">
    <property type="entry name" value="5'-nuclease"/>
    <property type="match status" value="1"/>
</dbReference>
<dbReference type="GO" id="GO:0046872">
    <property type="term" value="F:metal ion binding"/>
    <property type="evidence" value="ECO:0007669"/>
    <property type="project" value="UniProtKB-KW"/>
</dbReference>
<dbReference type="Pfam" id="PF01850">
    <property type="entry name" value="PIN"/>
    <property type="match status" value="1"/>
</dbReference>
<evidence type="ECO:0000256" key="7">
    <source>
        <dbReference type="ARBA" id="ARBA00038093"/>
    </source>
</evidence>
<keyword evidence="5" id="KW-0378">Hydrolase</keyword>
<dbReference type="GO" id="GO:0004518">
    <property type="term" value="F:nuclease activity"/>
    <property type="evidence" value="ECO:0007669"/>
    <property type="project" value="UniProtKB-KW"/>
</dbReference>
<accession>A0AA87NT38</accession>
<evidence type="ECO:0000256" key="2">
    <source>
        <dbReference type="ARBA" id="ARBA00022649"/>
    </source>
</evidence>
<comment type="cofactor">
    <cofactor evidence="1">
        <name>Mg(2+)</name>
        <dbReference type="ChEBI" id="CHEBI:18420"/>
    </cofactor>
</comment>
<evidence type="ECO:0000259" key="8">
    <source>
        <dbReference type="Pfam" id="PF01850"/>
    </source>
</evidence>
<dbReference type="InterPro" id="IPR050556">
    <property type="entry name" value="Type_II_TA_system_RNase"/>
</dbReference>
<dbReference type="InterPro" id="IPR029060">
    <property type="entry name" value="PIN-like_dom_sf"/>
</dbReference>
<dbReference type="RefSeq" id="WP_016522085.1">
    <property type="nucleotide sequence ID" value="NZ_KE332517.1"/>
</dbReference>
<evidence type="ECO:0000313" key="9">
    <source>
        <dbReference type="EMBL" id="EPF27638.1"/>
    </source>
</evidence>
<dbReference type="GO" id="GO:0016787">
    <property type="term" value="F:hydrolase activity"/>
    <property type="evidence" value="ECO:0007669"/>
    <property type="project" value="UniProtKB-KW"/>
</dbReference>
<evidence type="ECO:0000256" key="3">
    <source>
        <dbReference type="ARBA" id="ARBA00022722"/>
    </source>
</evidence>
<name>A0AA87NT38_TREMD</name>
<comment type="caution">
    <text evidence="10">The sequence shown here is derived from an EMBL/GenBank/DDBJ whole genome shotgun (WGS) entry which is preliminary data.</text>
</comment>
<dbReference type="EMBL" id="ATFE01000001">
    <property type="protein sequence ID" value="EPF29993.1"/>
    <property type="molecule type" value="Genomic_DNA"/>
</dbReference>
<dbReference type="InterPro" id="IPR002716">
    <property type="entry name" value="PIN_dom"/>
</dbReference>
<dbReference type="PANTHER" id="PTHR33653">
    <property type="entry name" value="RIBONUCLEASE VAPC2"/>
    <property type="match status" value="1"/>
</dbReference>
<comment type="similarity">
    <text evidence="7">Belongs to the PINc/VapC protein family.</text>
</comment>
<evidence type="ECO:0000256" key="4">
    <source>
        <dbReference type="ARBA" id="ARBA00022723"/>
    </source>
</evidence>